<dbReference type="SFLD" id="SFLDG01126">
    <property type="entry name" value="C1.2:_Nucleotidase_Like"/>
    <property type="match status" value="1"/>
</dbReference>
<dbReference type="InterPro" id="IPR023214">
    <property type="entry name" value="HAD_sf"/>
</dbReference>
<dbReference type="Gene3D" id="1.10.40.40">
    <property type="entry name" value="Deoxyribonucleotidase, domain 2"/>
    <property type="match status" value="1"/>
</dbReference>
<dbReference type="EMBL" id="QGTQ01000039">
    <property type="protein sequence ID" value="PWV90983.1"/>
    <property type="molecule type" value="Genomic_DNA"/>
</dbReference>
<keyword evidence="4" id="KW-1185">Reference proteome</keyword>
<accession>A0A2V2YH46</accession>
<dbReference type="SFLD" id="SFLDS00003">
    <property type="entry name" value="Haloacid_Dehalogenase"/>
    <property type="match status" value="1"/>
</dbReference>
<sequence>MKRIAIDMDEVMADFSSKHLSQFNAKFQDSLTLEDLQGTRLRHLRPHLADEITAIIDEVNFFRDLNVVEGCQEVIRELSSNYEIYIATAAMEHPSSLQGKYEWLCEHFSFISPMNYVFCGDKSIINADYLIDDNVRNFKGFRGQGLLFTAPHNRDETGYVRVNSWAEVLEYFRSQSH</sequence>
<dbReference type="Gene3D" id="3.40.50.1000">
    <property type="entry name" value="HAD superfamily/HAD-like"/>
    <property type="match status" value="1"/>
</dbReference>
<feature type="active site" description="Proton donor" evidence="2">
    <location>
        <position position="9"/>
    </location>
</feature>
<proteinExistence type="inferred from homology"/>
<dbReference type="OrthoDB" id="278110at2"/>
<dbReference type="Proteomes" id="UP000246635">
    <property type="component" value="Unassembled WGS sequence"/>
</dbReference>
<organism evidence="3 4">
    <name type="scientific">Paenibacillus cellulosilyticus</name>
    <dbReference type="NCBI Taxonomy" id="375489"/>
    <lineage>
        <taxon>Bacteria</taxon>
        <taxon>Bacillati</taxon>
        <taxon>Bacillota</taxon>
        <taxon>Bacilli</taxon>
        <taxon>Bacillales</taxon>
        <taxon>Paenibacillaceae</taxon>
        <taxon>Paenibacillus</taxon>
    </lineage>
</organism>
<feature type="active site" description="Nucleophile" evidence="2">
    <location>
        <position position="7"/>
    </location>
</feature>
<evidence type="ECO:0000313" key="4">
    <source>
        <dbReference type="Proteomes" id="UP000246635"/>
    </source>
</evidence>
<dbReference type="SUPFAM" id="SSF56784">
    <property type="entry name" value="HAD-like"/>
    <property type="match status" value="1"/>
</dbReference>
<dbReference type="PANTHER" id="PTHR16504">
    <property type="entry name" value="5'(3')-DEOXYRIBONUCLEOTIDASE"/>
    <property type="match status" value="1"/>
</dbReference>
<name>A0A2V2YH46_9BACL</name>
<evidence type="ECO:0000313" key="3">
    <source>
        <dbReference type="EMBL" id="PWV90983.1"/>
    </source>
</evidence>
<dbReference type="Pfam" id="PF06941">
    <property type="entry name" value="NT5C"/>
    <property type="match status" value="1"/>
</dbReference>
<dbReference type="InterPro" id="IPR036412">
    <property type="entry name" value="HAD-like_sf"/>
</dbReference>
<dbReference type="GO" id="GO:0008253">
    <property type="term" value="F:5'-nucleotidase activity"/>
    <property type="evidence" value="ECO:0007669"/>
    <property type="project" value="InterPro"/>
</dbReference>
<dbReference type="InterPro" id="IPR010708">
    <property type="entry name" value="5'(3')-deoxyribonucleotidase"/>
</dbReference>
<dbReference type="AlphaFoldDB" id="A0A2V2YH46"/>
<dbReference type="RefSeq" id="WP_110047287.1">
    <property type="nucleotide sequence ID" value="NZ_CP054612.1"/>
</dbReference>
<evidence type="ECO:0000256" key="2">
    <source>
        <dbReference type="PIRSR" id="PIRSR610708-1"/>
    </source>
</evidence>
<dbReference type="PANTHER" id="PTHR16504:SF4">
    <property type="entry name" value="5'(3')-DEOXYRIBONUCLEOTIDASE"/>
    <property type="match status" value="1"/>
</dbReference>
<dbReference type="GO" id="GO:0009223">
    <property type="term" value="P:pyrimidine deoxyribonucleotide catabolic process"/>
    <property type="evidence" value="ECO:0007669"/>
    <property type="project" value="TreeGrafter"/>
</dbReference>
<gene>
    <name evidence="3" type="ORF">DFQ01_13934</name>
</gene>
<evidence type="ECO:0000256" key="1">
    <source>
        <dbReference type="ARBA" id="ARBA00009589"/>
    </source>
</evidence>
<reference evidence="3 4" key="1">
    <citation type="submission" date="2018-05" db="EMBL/GenBank/DDBJ databases">
        <title>Genomic Encyclopedia of Type Strains, Phase III (KMG-III): the genomes of soil and plant-associated and newly described type strains.</title>
        <authorList>
            <person name="Whitman W."/>
        </authorList>
    </citation>
    <scope>NUCLEOTIDE SEQUENCE [LARGE SCALE GENOMIC DNA]</scope>
    <source>
        <strain evidence="3 4">CECT 5696</strain>
    </source>
</reference>
<dbReference type="SFLD" id="SFLDG01146">
    <property type="entry name" value="C1.2.2"/>
    <property type="match status" value="1"/>
</dbReference>
<comment type="caution">
    <text evidence="3">The sequence shown here is derived from an EMBL/GenBank/DDBJ whole genome shotgun (WGS) entry which is preliminary data.</text>
</comment>
<protein>
    <submittedName>
        <fullName evidence="3">5'(3')-deoxyribonucleotidase</fullName>
    </submittedName>
</protein>
<comment type="similarity">
    <text evidence="1">Belongs to the 5'(3')-deoxyribonucleotidase family.</text>
</comment>